<dbReference type="EMBL" id="CP007794">
    <property type="protein sequence ID" value="AIB13723.1"/>
    <property type="molecule type" value="Genomic_DNA"/>
</dbReference>
<gene>
    <name evidence="3" type="ORF">ABAZ39_17450</name>
    <name evidence="4" type="ORF">C1S70_02950</name>
</gene>
<geneLocation type="plasmid" evidence="3 5">
    <name>AbAZ39_p1</name>
</geneLocation>
<feature type="signal peptide" evidence="2">
    <location>
        <begin position="1"/>
        <end position="37"/>
    </location>
</feature>
<protein>
    <submittedName>
        <fullName evidence="3">Uncharacterized protein</fullName>
    </submittedName>
</protein>
<dbReference type="KEGG" id="abq:ABAZ39_17450"/>
<name>A0A060DRB4_9PROT</name>
<keyword evidence="3" id="KW-0614">Plasmid</keyword>
<geneLocation type="plasmid" evidence="4">
    <name>p1unnanmed</name>
</geneLocation>
<evidence type="ECO:0000256" key="1">
    <source>
        <dbReference type="SAM" id="MobiDB-lite"/>
    </source>
</evidence>
<dbReference type="EMBL" id="POWG01000002">
    <property type="protein sequence ID" value="PNR00373.1"/>
    <property type="molecule type" value="Genomic_DNA"/>
</dbReference>
<dbReference type="AlphaFoldDB" id="A0A060DRB4"/>
<organism evidence="3 5">
    <name type="scientific">Azospirillum argentinense</name>
    <dbReference type="NCBI Taxonomy" id="2970906"/>
    <lineage>
        <taxon>Bacteria</taxon>
        <taxon>Pseudomonadati</taxon>
        <taxon>Pseudomonadota</taxon>
        <taxon>Alphaproteobacteria</taxon>
        <taxon>Rhodospirillales</taxon>
        <taxon>Azospirillaceae</taxon>
        <taxon>Azospirillum</taxon>
    </lineage>
</organism>
<dbReference type="Proteomes" id="UP000027186">
    <property type="component" value="Plasmid AbAZ39_p1"/>
</dbReference>
<dbReference type="Proteomes" id="UP000236268">
    <property type="component" value="Unassembled WGS sequence"/>
</dbReference>
<accession>A0A2K1G6G6</accession>
<evidence type="ECO:0000313" key="6">
    <source>
        <dbReference type="Proteomes" id="UP000236268"/>
    </source>
</evidence>
<evidence type="ECO:0000256" key="2">
    <source>
        <dbReference type="SAM" id="SignalP"/>
    </source>
</evidence>
<proteinExistence type="predicted"/>
<evidence type="ECO:0000313" key="5">
    <source>
        <dbReference type="Proteomes" id="UP000027186"/>
    </source>
</evidence>
<keyword evidence="2" id="KW-0732">Signal</keyword>
<reference evidence="4 6" key="2">
    <citation type="submission" date="2018-01" db="EMBL/GenBank/DDBJ databases">
        <title>Whole genome sequence of Azospirillum brasilense REC3 isolated from strawberry roots.</title>
        <authorList>
            <person name="Fontana C.A."/>
            <person name="Salazar S.M."/>
            <person name="Bassi D."/>
            <person name="Puglisi E."/>
            <person name="Lovaisa N.C."/>
            <person name="Toffoli L.M."/>
            <person name="Pedraza R."/>
            <person name="Cocconcelli P.S."/>
        </authorList>
    </citation>
    <scope>NUCLEOTIDE SEQUENCE [LARGE SCALE GENOMIC DNA]</scope>
    <source>
        <strain evidence="4 6">REC3</strain>
        <plasmid evidence="4">p1unnanmed</plasmid>
    </source>
</reference>
<reference evidence="3 5" key="1">
    <citation type="journal article" date="2014" name="Genome Announc.">
        <title>Complete Genome Sequence of the Model Rhizosphere Strain Azospirillum brasilense Az39, Successfully Applied in Agriculture.</title>
        <authorList>
            <person name="Rivera D."/>
            <person name="Revale S."/>
            <person name="Molina R."/>
            <person name="Gualpa J."/>
            <person name="Puente M."/>
            <person name="Maroniche G."/>
            <person name="Paris G."/>
            <person name="Baker D."/>
            <person name="Clavijo B."/>
            <person name="McLay K."/>
            <person name="Spaepen S."/>
            <person name="Perticari A."/>
            <person name="Vazquez M."/>
            <person name="Wisniewski-Dye F."/>
            <person name="Watkins C."/>
            <person name="Martinez-Abarca F."/>
            <person name="Vanderleyden J."/>
            <person name="Cassan F."/>
        </authorList>
    </citation>
    <scope>NUCLEOTIDE SEQUENCE [LARGE SCALE GENOMIC DNA]</scope>
    <source>
        <strain evidence="3 5">Az39</strain>
        <plasmid evidence="3">AbAZ39_p1</plasmid>
    </source>
</reference>
<sequence>MPETAAVSLAERPTMKAIALKRVLLVAASLLAPTACAERIAECQPSGGAASAAGAAQCSTDSETADVALDHEVVRAIDAEPVLSVAPPQRRKARPATQAHSME</sequence>
<evidence type="ECO:0000313" key="3">
    <source>
        <dbReference type="EMBL" id="AIB13723.1"/>
    </source>
</evidence>
<accession>A0A060DRB4</accession>
<feature type="chain" id="PRO_5037435582" evidence="2">
    <location>
        <begin position="38"/>
        <end position="103"/>
    </location>
</feature>
<evidence type="ECO:0000313" key="4">
    <source>
        <dbReference type="EMBL" id="PNR00373.1"/>
    </source>
</evidence>
<feature type="region of interest" description="Disordered" evidence="1">
    <location>
        <begin position="80"/>
        <end position="103"/>
    </location>
</feature>